<dbReference type="InterPro" id="IPR009078">
    <property type="entry name" value="Ferritin-like_SF"/>
</dbReference>
<gene>
    <name evidence="3" type="ORF">AMJ40_07310</name>
</gene>
<dbReference type="Proteomes" id="UP000051124">
    <property type="component" value="Unassembled WGS sequence"/>
</dbReference>
<protein>
    <recommendedName>
        <fullName evidence="2">Rubrerythrin diiron-binding domain-containing protein</fullName>
    </recommendedName>
</protein>
<dbReference type="InterPro" id="IPR012347">
    <property type="entry name" value="Ferritin-like"/>
</dbReference>
<dbReference type="PANTHER" id="PTHR33531:SF10">
    <property type="entry name" value="BLR7895 PROTEIN"/>
    <property type="match status" value="1"/>
</dbReference>
<evidence type="ECO:0000313" key="4">
    <source>
        <dbReference type="Proteomes" id="UP000051124"/>
    </source>
</evidence>
<dbReference type="SUPFAM" id="SSF47240">
    <property type="entry name" value="Ferritin-like"/>
    <property type="match status" value="2"/>
</dbReference>
<dbReference type="PANTHER" id="PTHR33531">
    <property type="entry name" value="RUBRERYTHRIN SUBFAMILY"/>
    <property type="match status" value="1"/>
</dbReference>
<dbReference type="AlphaFoldDB" id="A0A0S7WEI0"/>
<keyword evidence="1" id="KW-0175">Coiled coil</keyword>
<dbReference type="Pfam" id="PF02915">
    <property type="entry name" value="Rubrerythrin"/>
    <property type="match status" value="1"/>
</dbReference>
<name>A0A0S7WEI0_UNCT6</name>
<dbReference type="Gene3D" id="1.20.1260.10">
    <property type="match status" value="2"/>
</dbReference>
<evidence type="ECO:0000313" key="3">
    <source>
        <dbReference type="EMBL" id="KPJ48551.1"/>
    </source>
</evidence>
<dbReference type="GO" id="GO:0016491">
    <property type="term" value="F:oxidoreductase activity"/>
    <property type="evidence" value="ECO:0007669"/>
    <property type="project" value="InterPro"/>
</dbReference>
<sequence length="324" mass="37188">MREMDTGGQTMKKILTKTSVIEKARKSEENGRKSYKKLADQASEEGARHLLGYLAKQKGRQLKSLDRVYNSLKSEKESGAGYEEKFSLYITPSIESWIFTDFLKKAADLQDAPLEKSVAFMAEYEKESLLFYYGLREILPESAIFAINEIIAQKRDDLLALQNLLKELKADVDDLLLVALNSELMAKRFYESASTKAQSQAGKEFFKSLADFEQEHFERVKKIIELRDKEMQLHPFQPETAISVKPEVEGQFEPNKDEITDVLILAIEAEKGAQERYRKLADLIEDPEGKRIFSEFADAEKMHQKVLEDEFYSISNRGTIVWGE</sequence>
<dbReference type="InterPro" id="IPR003251">
    <property type="entry name" value="Rr_diiron-bd_dom"/>
</dbReference>
<reference evidence="3 4" key="1">
    <citation type="journal article" date="2015" name="Microbiome">
        <title>Genomic resolution of linkages in carbon, nitrogen, and sulfur cycling among widespread estuary sediment bacteria.</title>
        <authorList>
            <person name="Baker B.J."/>
            <person name="Lazar C.S."/>
            <person name="Teske A.P."/>
            <person name="Dick G.J."/>
        </authorList>
    </citation>
    <scope>NUCLEOTIDE SEQUENCE [LARGE SCALE GENOMIC DNA]</scope>
    <source>
        <strain evidence="3">DG_26</strain>
    </source>
</reference>
<evidence type="ECO:0000256" key="1">
    <source>
        <dbReference type="SAM" id="Coils"/>
    </source>
</evidence>
<dbReference type="CDD" id="cd01045">
    <property type="entry name" value="Ferritin_like_AB"/>
    <property type="match status" value="1"/>
</dbReference>
<organism evidence="3 4">
    <name type="scientific">candidate division TA06 bacterium DG_26</name>
    <dbReference type="NCBI Taxonomy" id="1703771"/>
    <lineage>
        <taxon>Bacteria</taxon>
        <taxon>Bacteria division TA06</taxon>
    </lineage>
</organism>
<accession>A0A0S7WEI0</accession>
<feature type="coiled-coil region" evidence="1">
    <location>
        <begin position="151"/>
        <end position="178"/>
    </location>
</feature>
<proteinExistence type="predicted"/>
<comment type="caution">
    <text evidence="3">The sequence shown here is derived from an EMBL/GenBank/DDBJ whole genome shotgun (WGS) entry which is preliminary data.</text>
</comment>
<feature type="domain" description="Rubrerythrin diiron-binding" evidence="2">
    <location>
        <begin position="174"/>
        <end position="308"/>
    </location>
</feature>
<dbReference type="GO" id="GO:0046872">
    <property type="term" value="F:metal ion binding"/>
    <property type="evidence" value="ECO:0007669"/>
    <property type="project" value="InterPro"/>
</dbReference>
<evidence type="ECO:0000259" key="2">
    <source>
        <dbReference type="Pfam" id="PF02915"/>
    </source>
</evidence>
<dbReference type="EMBL" id="LIZT01000111">
    <property type="protein sequence ID" value="KPJ48551.1"/>
    <property type="molecule type" value="Genomic_DNA"/>
</dbReference>